<evidence type="ECO:0000256" key="1">
    <source>
        <dbReference type="SAM" id="Phobius"/>
    </source>
</evidence>
<dbReference type="NCBIfam" id="TIGR01906">
    <property type="entry name" value="integ_TIGR01906"/>
    <property type="match status" value="1"/>
</dbReference>
<feature type="transmembrane region" description="Helical" evidence="1">
    <location>
        <begin position="90"/>
        <end position="109"/>
    </location>
</feature>
<keyword evidence="1" id="KW-0472">Membrane</keyword>
<keyword evidence="1" id="KW-0812">Transmembrane</keyword>
<keyword evidence="3" id="KW-1185">Reference proteome</keyword>
<dbReference type="EMBL" id="CP070872">
    <property type="protein sequence ID" value="QSE75957.1"/>
    <property type="molecule type" value="Genomic_DNA"/>
</dbReference>
<accession>A0AA45QQN9</accession>
<dbReference type="InterPro" id="IPR010178">
    <property type="entry name" value="Lit"/>
</dbReference>
<sequence length="205" mass="23899">MRDRLIFGLTILWVIALSVSLTIFIAIPLFGAEMSWYALADVAKMSATKLWENYLALMNYLINPFVGHLHMPAFSSSPSGLQHFVEVKRLFMIAFGLSLILIPAFVYFLKEHLLLVFHNGLRVVMLFPLAIGGVAWLIGFDRFFVAFHELLFRNDAWLFDPTTDPIINVLPEQFFMHTFLVFLLVYELIFFMMYHRGTLFMKRKY</sequence>
<reference evidence="2 3" key="1">
    <citation type="submission" date="2021-02" db="EMBL/GenBank/DDBJ databases">
        <title>Complete genome sequence of Lactococcus lactis strain K_LL004.</title>
        <authorList>
            <person name="Kim H.B."/>
        </authorList>
    </citation>
    <scope>NUCLEOTIDE SEQUENCE [LARGE SCALE GENOMIC DNA]</scope>
    <source>
        <strain evidence="2 3">K_LL004</strain>
    </source>
</reference>
<feature type="transmembrane region" description="Helical" evidence="1">
    <location>
        <begin position="174"/>
        <end position="194"/>
    </location>
</feature>
<keyword evidence="1" id="KW-1133">Transmembrane helix</keyword>
<organism evidence="2 3">
    <name type="scientific">Lactococcus taiwanensis</name>
    <dbReference type="NCBI Taxonomy" id="1151742"/>
    <lineage>
        <taxon>Bacteria</taxon>
        <taxon>Bacillati</taxon>
        <taxon>Bacillota</taxon>
        <taxon>Bacilli</taxon>
        <taxon>Lactobacillales</taxon>
        <taxon>Streptococcaceae</taxon>
        <taxon>Lactococcus</taxon>
    </lineage>
</organism>
<dbReference type="KEGG" id="lti:JW886_05605"/>
<name>A0AA45QQN9_9LACT</name>
<protein>
    <submittedName>
        <fullName evidence="2">TIGR01906 family membrane protein</fullName>
    </submittedName>
</protein>
<gene>
    <name evidence="2" type="ORF">JW886_05605</name>
</gene>
<dbReference type="AlphaFoldDB" id="A0AA45QQN9"/>
<dbReference type="RefSeq" id="WP_205871519.1">
    <property type="nucleotide sequence ID" value="NZ_CP070872.1"/>
</dbReference>
<dbReference type="Pfam" id="PF07314">
    <property type="entry name" value="Lit"/>
    <property type="match status" value="1"/>
</dbReference>
<feature type="transmembrane region" description="Helical" evidence="1">
    <location>
        <begin position="121"/>
        <end position="140"/>
    </location>
</feature>
<proteinExistence type="predicted"/>
<feature type="transmembrane region" description="Helical" evidence="1">
    <location>
        <begin position="6"/>
        <end position="30"/>
    </location>
</feature>
<evidence type="ECO:0000313" key="2">
    <source>
        <dbReference type="EMBL" id="QSE75957.1"/>
    </source>
</evidence>
<evidence type="ECO:0000313" key="3">
    <source>
        <dbReference type="Proteomes" id="UP000663608"/>
    </source>
</evidence>
<dbReference type="Proteomes" id="UP000663608">
    <property type="component" value="Chromosome"/>
</dbReference>